<dbReference type="InterPro" id="IPR007016">
    <property type="entry name" value="O-antigen_ligase-rel_domated"/>
</dbReference>
<feature type="transmembrane region" description="Helical" evidence="5">
    <location>
        <begin position="9"/>
        <end position="31"/>
    </location>
</feature>
<feature type="transmembrane region" description="Helical" evidence="5">
    <location>
        <begin position="186"/>
        <end position="201"/>
    </location>
</feature>
<dbReference type="Pfam" id="PF04932">
    <property type="entry name" value="Wzy_C"/>
    <property type="match status" value="1"/>
</dbReference>
<evidence type="ECO:0000256" key="4">
    <source>
        <dbReference type="ARBA" id="ARBA00023136"/>
    </source>
</evidence>
<keyword evidence="4 5" id="KW-0472">Membrane</keyword>
<dbReference type="InterPro" id="IPR051533">
    <property type="entry name" value="WaaL-like"/>
</dbReference>
<keyword evidence="7" id="KW-0436">Ligase</keyword>
<feature type="transmembrane region" description="Helical" evidence="5">
    <location>
        <begin position="312"/>
        <end position="332"/>
    </location>
</feature>
<dbReference type="GO" id="GO:0016020">
    <property type="term" value="C:membrane"/>
    <property type="evidence" value="ECO:0007669"/>
    <property type="project" value="UniProtKB-SubCell"/>
</dbReference>
<feature type="transmembrane region" description="Helical" evidence="5">
    <location>
        <begin position="344"/>
        <end position="362"/>
    </location>
</feature>
<feature type="domain" description="O-antigen ligase-related" evidence="6">
    <location>
        <begin position="191"/>
        <end position="324"/>
    </location>
</feature>
<keyword evidence="3 5" id="KW-1133">Transmembrane helix</keyword>
<feature type="transmembrane region" description="Helical" evidence="5">
    <location>
        <begin position="229"/>
        <end position="246"/>
    </location>
</feature>
<dbReference type="Proteomes" id="UP000424752">
    <property type="component" value="Chromosome"/>
</dbReference>
<evidence type="ECO:0000256" key="5">
    <source>
        <dbReference type="SAM" id="Phobius"/>
    </source>
</evidence>
<evidence type="ECO:0000313" key="8">
    <source>
        <dbReference type="Proteomes" id="UP000424752"/>
    </source>
</evidence>
<dbReference type="PANTHER" id="PTHR37422:SF13">
    <property type="entry name" value="LIPOPOLYSACCHARIDE BIOSYNTHESIS PROTEIN PA4999-RELATED"/>
    <property type="match status" value="1"/>
</dbReference>
<feature type="transmembrane region" description="Helical" evidence="5">
    <location>
        <begin position="207"/>
        <end position="222"/>
    </location>
</feature>
<feature type="transmembrane region" description="Helical" evidence="5">
    <location>
        <begin position="98"/>
        <end position="115"/>
    </location>
</feature>
<evidence type="ECO:0000256" key="3">
    <source>
        <dbReference type="ARBA" id="ARBA00022989"/>
    </source>
</evidence>
<gene>
    <name evidence="7" type="ORF">GN242_20665</name>
</gene>
<evidence type="ECO:0000256" key="2">
    <source>
        <dbReference type="ARBA" id="ARBA00022692"/>
    </source>
</evidence>
<feature type="transmembrane region" description="Helical" evidence="5">
    <location>
        <begin position="368"/>
        <end position="385"/>
    </location>
</feature>
<proteinExistence type="predicted"/>
<feature type="transmembrane region" description="Helical" evidence="5">
    <location>
        <begin position="37"/>
        <end position="55"/>
    </location>
</feature>
<evidence type="ECO:0000256" key="1">
    <source>
        <dbReference type="ARBA" id="ARBA00004141"/>
    </source>
</evidence>
<dbReference type="PANTHER" id="PTHR37422">
    <property type="entry name" value="TEICHURONIC ACID BIOSYNTHESIS PROTEIN TUAE"/>
    <property type="match status" value="1"/>
</dbReference>
<comment type="subcellular location">
    <subcellularLocation>
        <location evidence="1">Membrane</location>
        <topology evidence="1">Multi-pass membrane protein</topology>
    </subcellularLocation>
</comment>
<evidence type="ECO:0000313" key="7">
    <source>
        <dbReference type="EMBL" id="QGU89467.1"/>
    </source>
</evidence>
<sequence>MMSAKNNNLIIKSMIFFYAAFLFLMPLLGGLGKVNNTFHIALILSVVFLLSNKNIRKKIFSSAEIKTGLVITSIFLFYYSISGLWNANSETLVSDLTHSVYIIFFMAIFYIISFYNKKNLMLAMVFSSIVILCLLTFFYVNKHTLLHNRLERAFPLAPENVIDMAGYFGVGIFCGLILLRETGKKWLYLPIAMLFVAILLTQSRGPLFSLIIALAPMMLLIKRLHRKDWLIIGLILLAIGLGMVYTNSFDVLIARIQNSYSQSFVRFGIWENALSYIQQKPWFGWGFGQELNFVNEIGQRVHTTHSLYFSSLLKGGIVGGLMLLVVIGYGFYLGWQHIKAHQALEASMFLFVLLFYTTQGMFLIGNPGTSWVMFWLPLAIIMVLPKRQ</sequence>
<dbReference type="GO" id="GO:0016874">
    <property type="term" value="F:ligase activity"/>
    <property type="evidence" value="ECO:0007669"/>
    <property type="project" value="UniProtKB-KW"/>
</dbReference>
<reference evidence="7 8" key="1">
    <citation type="submission" date="2019-12" db="EMBL/GenBank/DDBJ databases">
        <title>Erwinia sp. nov., isolated from droppings of birds in the Qinghai-Tiebt plateau of China.</title>
        <authorList>
            <person name="Ge Y."/>
        </authorList>
    </citation>
    <scope>NUCLEOTIDE SEQUENCE [LARGE SCALE GENOMIC DNA]</scope>
    <source>
        <strain evidence="7 8">J780</strain>
    </source>
</reference>
<evidence type="ECO:0000259" key="6">
    <source>
        <dbReference type="Pfam" id="PF04932"/>
    </source>
</evidence>
<dbReference type="KEGG" id="erwi:GN242_20665"/>
<feature type="transmembrane region" description="Helical" evidence="5">
    <location>
        <begin position="160"/>
        <end position="179"/>
    </location>
</feature>
<keyword evidence="2 5" id="KW-0812">Transmembrane</keyword>
<accession>A0A6I6EHU7</accession>
<name>A0A6I6EHU7_9GAMM</name>
<dbReference type="AlphaFoldDB" id="A0A6I6EHU7"/>
<feature type="transmembrane region" description="Helical" evidence="5">
    <location>
        <begin position="122"/>
        <end position="140"/>
    </location>
</feature>
<protein>
    <submittedName>
        <fullName evidence="7">O-antigen ligase family protein</fullName>
    </submittedName>
</protein>
<organism evidence="7 8">
    <name type="scientific">Erwinia sorbitola</name>
    <dbReference type="NCBI Taxonomy" id="2681984"/>
    <lineage>
        <taxon>Bacteria</taxon>
        <taxon>Pseudomonadati</taxon>
        <taxon>Pseudomonadota</taxon>
        <taxon>Gammaproteobacteria</taxon>
        <taxon>Enterobacterales</taxon>
        <taxon>Erwiniaceae</taxon>
        <taxon>Erwinia</taxon>
    </lineage>
</organism>
<feature type="transmembrane region" description="Helical" evidence="5">
    <location>
        <begin position="67"/>
        <end position="86"/>
    </location>
</feature>
<dbReference type="EMBL" id="CP046509">
    <property type="protein sequence ID" value="QGU89467.1"/>
    <property type="molecule type" value="Genomic_DNA"/>
</dbReference>